<gene>
    <name evidence="4" type="ORF">MNOR_LOCUS5813</name>
</gene>
<dbReference type="InterPro" id="IPR036465">
    <property type="entry name" value="vWFA_dom_sf"/>
</dbReference>
<comment type="caution">
    <text evidence="4">The sequence shown here is derived from an EMBL/GenBank/DDBJ whole genome shotgun (WGS) entry which is preliminary data.</text>
</comment>
<dbReference type="SUPFAM" id="SSF53300">
    <property type="entry name" value="vWA-like"/>
    <property type="match status" value="1"/>
</dbReference>
<evidence type="ECO:0000256" key="2">
    <source>
        <dbReference type="SAM" id="Phobius"/>
    </source>
</evidence>
<sequence length="1178" mass="130268">MHSSSSSLRLVNGAYEGLVVTISPDIAQDNCNNILNGLKGVLSEFSSELHGITRGGVSLRKVTVELPNSWQMNDLTCTPWGPLTISSAPVAHHIQITKPHPVFGDRPWAQQSQGCGRQGDFIQLGEGLLKTFSNDSYSHAAQLLLGEWVKYRWGVFDEHGYEGDPLFPDTFRDPSNGKLRRNACLPKGSQLFYCPADSHTSEAPTKHNAQCRGRPAGDIIKQSKDFRQMQNTTVMQLPALVPSFEFIQAGPPRIVLVVEDTAVMNIQQRWEFLRKAIRRVIVYDVPEGSRVGLVVFNSAARTAISISALDSVSDVRQRIGSSLPRNPSRVPESHKCLLCGFQEALNAIDTDSHAIEGATIILMTSGPGEVPKQELEDMKKLSKERQIRVEAILYPLHDQHSTSAHSSNIEELVSVTGGSVFTVTDEGVGNDSKINMMVALMDSLLAAVRHSATASTVKAPLLIHNDNFPGGSSDMARGSFSIDDSIGPEFTFSVYYYDLNHVGNTIELTSPSEKIYTSVNMQEDGDANVIFMKLLKAERGLWRYQVENRADSHQGLHIQVTAKESSNQQISLRVWTTTFRNKISEDPKFMQTAIPVIVYAELRDGMLPILNAKVTATLTRLGTNATGSTYQPIQFTLLDNGSGDPDLTSNDGVYSRYLPQIPYQYGLQGQYKLSVNADNNKGNANEPIHLTSSEVNKRYPSLGRSTCCGSIINYDNVKPRDPFQTSEAYGVLTLNSQAVEDIVPPNRILDLRVEVNQTNRQVTLHWTTPGDNYDWGTAHHYEAVLADSWTEAKAFAGEKVNNMPMPLPAGSKQTMQVLIEKYEKNIYVAIRALDEVGNYGGVSNIATIWVPHPPVTMRTPTSPQTNHRKEASMGSTETISSGITQPVRVSGLNIDDMTIILGAVTGFLIVIAVIVTFCYLHVARKKKQQRKNESEILSEGQHTASKGNLSLPLEQYERCNSSESPIKTVEVISKDVRNLSPVPSWTASTLLQEHERRFSTTSGPLLDKAQYDNEHVNLQDPFPDVTLTGGKCQSGSQTPSTIQSDPPAYQAAYIGDAYTEHPYAYHPGYSQEELPPYSQECPSTQPSSMYFSDVPNPEMEMSYRPEGGNYHMSREFDDMSSYHHTLQGMPTYPNDMGMAYEPHRTKVPPPTAPKPRVVAQANVPDTLEDSVRRNVTQV</sequence>
<evidence type="ECO:0000313" key="4">
    <source>
        <dbReference type="EMBL" id="CAL4066566.1"/>
    </source>
</evidence>
<feature type="domain" description="VWFA" evidence="3">
    <location>
        <begin position="253"/>
        <end position="444"/>
    </location>
</feature>
<dbReference type="Pfam" id="PF00092">
    <property type="entry name" value="VWA"/>
    <property type="match status" value="1"/>
</dbReference>
<accession>A0AAV2PYM1</accession>
<reference evidence="4 5" key="1">
    <citation type="submission" date="2024-05" db="EMBL/GenBank/DDBJ databases">
        <authorList>
            <person name="Wallberg A."/>
        </authorList>
    </citation>
    <scope>NUCLEOTIDE SEQUENCE [LARGE SCALE GENOMIC DNA]</scope>
</reference>
<evidence type="ECO:0000313" key="5">
    <source>
        <dbReference type="Proteomes" id="UP001497623"/>
    </source>
</evidence>
<dbReference type="InterPro" id="IPR013642">
    <property type="entry name" value="CLCA_N"/>
</dbReference>
<protein>
    <recommendedName>
        <fullName evidence="3">VWFA domain-containing protein</fullName>
    </recommendedName>
</protein>
<dbReference type="AlphaFoldDB" id="A0AAV2PYM1"/>
<feature type="non-terminal residue" evidence="4">
    <location>
        <position position="1178"/>
    </location>
</feature>
<keyword evidence="5" id="KW-1185">Reference proteome</keyword>
<feature type="region of interest" description="Disordered" evidence="1">
    <location>
        <begin position="856"/>
        <end position="880"/>
    </location>
</feature>
<dbReference type="GO" id="GO:0032991">
    <property type="term" value="C:protein-containing complex"/>
    <property type="evidence" value="ECO:0007669"/>
    <property type="project" value="UniProtKB-ARBA"/>
</dbReference>
<feature type="transmembrane region" description="Helical" evidence="2">
    <location>
        <begin position="899"/>
        <end position="922"/>
    </location>
</feature>
<dbReference type="CDD" id="cd00198">
    <property type="entry name" value="vWFA"/>
    <property type="match status" value="1"/>
</dbReference>
<dbReference type="InterPro" id="IPR002035">
    <property type="entry name" value="VWF_A"/>
</dbReference>
<dbReference type="PROSITE" id="PS50234">
    <property type="entry name" value="VWFA"/>
    <property type="match status" value="1"/>
</dbReference>
<name>A0AAV2PYM1_MEGNR</name>
<evidence type="ECO:0000256" key="1">
    <source>
        <dbReference type="SAM" id="MobiDB-lite"/>
    </source>
</evidence>
<keyword evidence="2" id="KW-1133">Transmembrane helix</keyword>
<dbReference type="EMBL" id="CAXKWB010002306">
    <property type="protein sequence ID" value="CAL4066566.1"/>
    <property type="molecule type" value="Genomic_DNA"/>
</dbReference>
<dbReference type="Pfam" id="PF08434">
    <property type="entry name" value="CLCA"/>
    <property type="match status" value="1"/>
</dbReference>
<dbReference type="Proteomes" id="UP001497623">
    <property type="component" value="Unassembled WGS sequence"/>
</dbReference>
<proteinExistence type="predicted"/>
<evidence type="ECO:0000259" key="3">
    <source>
        <dbReference type="PROSITE" id="PS50234"/>
    </source>
</evidence>
<organism evidence="4 5">
    <name type="scientific">Meganyctiphanes norvegica</name>
    <name type="common">Northern krill</name>
    <name type="synonym">Thysanopoda norvegica</name>
    <dbReference type="NCBI Taxonomy" id="48144"/>
    <lineage>
        <taxon>Eukaryota</taxon>
        <taxon>Metazoa</taxon>
        <taxon>Ecdysozoa</taxon>
        <taxon>Arthropoda</taxon>
        <taxon>Crustacea</taxon>
        <taxon>Multicrustacea</taxon>
        <taxon>Malacostraca</taxon>
        <taxon>Eumalacostraca</taxon>
        <taxon>Eucarida</taxon>
        <taxon>Euphausiacea</taxon>
        <taxon>Euphausiidae</taxon>
        <taxon>Meganyctiphanes</taxon>
    </lineage>
</organism>
<keyword evidence="2" id="KW-0472">Membrane</keyword>
<dbReference type="Gene3D" id="3.40.50.410">
    <property type="entry name" value="von Willebrand factor, type A domain"/>
    <property type="match status" value="1"/>
</dbReference>
<keyword evidence="2" id="KW-0812">Transmembrane</keyword>